<feature type="binding site" evidence="3">
    <location>
        <position position="101"/>
    </location>
    <ligand>
        <name>substrate</name>
    </ligand>
</feature>
<evidence type="ECO:0000313" key="5">
    <source>
        <dbReference type="EMBL" id="SCF35335.1"/>
    </source>
</evidence>
<reference evidence="6" key="1">
    <citation type="submission" date="2016-06" db="EMBL/GenBank/DDBJ databases">
        <authorList>
            <person name="Varghese N."/>
            <person name="Submissions Spin"/>
        </authorList>
    </citation>
    <scope>NUCLEOTIDE SEQUENCE [LARGE SCALE GENOMIC DNA]</scope>
    <source>
        <strain evidence="6">DSM 43816</strain>
    </source>
</reference>
<dbReference type="SUPFAM" id="SSF63829">
    <property type="entry name" value="Calcium-dependent phosphotriesterase"/>
    <property type="match status" value="1"/>
</dbReference>
<dbReference type="GO" id="GO:0004341">
    <property type="term" value="F:gluconolactonase activity"/>
    <property type="evidence" value="ECO:0007669"/>
    <property type="project" value="TreeGrafter"/>
</dbReference>
<evidence type="ECO:0000256" key="1">
    <source>
        <dbReference type="ARBA" id="ARBA00008853"/>
    </source>
</evidence>
<comment type="cofactor">
    <cofactor evidence="3">
        <name>Zn(2+)</name>
        <dbReference type="ChEBI" id="CHEBI:29105"/>
    </cofactor>
    <text evidence="3">Binds 1 divalent metal cation per subunit.</text>
</comment>
<keyword evidence="6" id="KW-1185">Reference proteome</keyword>
<gene>
    <name evidence="5" type="ORF">GA0070618_5627</name>
</gene>
<dbReference type="InterPro" id="IPR011042">
    <property type="entry name" value="6-blade_b-propeller_TolB-like"/>
</dbReference>
<proteinExistence type="inferred from homology"/>
<dbReference type="InterPro" id="IPR005511">
    <property type="entry name" value="SMP-30"/>
</dbReference>
<dbReference type="EMBL" id="LT607413">
    <property type="protein sequence ID" value="SCF35335.1"/>
    <property type="molecule type" value="Genomic_DNA"/>
</dbReference>
<dbReference type="PANTHER" id="PTHR10907">
    <property type="entry name" value="REGUCALCIN"/>
    <property type="match status" value="1"/>
</dbReference>
<feature type="binding site" evidence="3">
    <location>
        <position position="103"/>
    </location>
    <ligand>
        <name>substrate</name>
    </ligand>
</feature>
<protein>
    <submittedName>
        <fullName evidence="5">Sugar lactone lactonase YvrE</fullName>
    </submittedName>
</protein>
<evidence type="ECO:0000256" key="2">
    <source>
        <dbReference type="PIRSR" id="PIRSR605511-1"/>
    </source>
</evidence>
<dbReference type="GO" id="GO:0005509">
    <property type="term" value="F:calcium ion binding"/>
    <property type="evidence" value="ECO:0007669"/>
    <property type="project" value="TreeGrafter"/>
</dbReference>
<dbReference type="RefSeq" id="WP_197701665.1">
    <property type="nucleotide sequence ID" value="NZ_LT607413.1"/>
</dbReference>
<organism evidence="5 6">
    <name type="scientific">Micromonospora echinospora</name>
    <name type="common">Micromonospora purpurea</name>
    <dbReference type="NCBI Taxonomy" id="1877"/>
    <lineage>
        <taxon>Bacteria</taxon>
        <taxon>Bacillati</taxon>
        <taxon>Actinomycetota</taxon>
        <taxon>Actinomycetes</taxon>
        <taxon>Micromonosporales</taxon>
        <taxon>Micromonosporaceae</taxon>
        <taxon>Micromonospora</taxon>
    </lineage>
</organism>
<dbReference type="Gene3D" id="2.120.10.30">
    <property type="entry name" value="TolB, C-terminal domain"/>
    <property type="match status" value="1"/>
</dbReference>
<dbReference type="AlphaFoldDB" id="A0A1C4ZQU1"/>
<feature type="binding site" evidence="3">
    <location>
        <position position="199"/>
    </location>
    <ligand>
        <name>a divalent metal cation</name>
        <dbReference type="ChEBI" id="CHEBI:60240"/>
    </ligand>
</feature>
<comment type="similarity">
    <text evidence="1">Belongs to the SMP-30/CGR1 family.</text>
</comment>
<keyword evidence="3" id="KW-0479">Metal-binding</keyword>
<dbReference type="PANTHER" id="PTHR10907:SF47">
    <property type="entry name" value="REGUCALCIN"/>
    <property type="match status" value="1"/>
</dbReference>
<evidence type="ECO:0000256" key="3">
    <source>
        <dbReference type="PIRSR" id="PIRSR605511-2"/>
    </source>
</evidence>
<feature type="binding site" evidence="3">
    <location>
        <position position="21"/>
    </location>
    <ligand>
        <name>a divalent metal cation</name>
        <dbReference type="ChEBI" id="CHEBI:60240"/>
    </ligand>
</feature>
<dbReference type="InterPro" id="IPR013658">
    <property type="entry name" value="SGL"/>
</dbReference>
<sequence>MRAPGRLAAAQVTPVVADHGEGPVWCPDDGRLRWVDLLAGDVLALDPVTGAVTRRHVAGVVAAIRPRTGGGLVAAVERGFALLTDDTVTLLPEVWSDPTVRMNDGACDPWGRFHCGSMAYDAAPGRAALYRLDPDGTVTTVLTGVTVSNGLAWTPDGGTAYYVDSALGRVDAFDVDRASGELTGRRPVVAVPPEQGVPDGICVDVAGGIWVALWDGGAVHRYTPDGELSVVVDLPVRRPTACAFGGPDHADLYVTTSRQGSPPGDRSPAGALFRARPPVPGFAAHPFAG</sequence>
<evidence type="ECO:0000313" key="6">
    <source>
        <dbReference type="Proteomes" id="UP000198253"/>
    </source>
</evidence>
<dbReference type="GO" id="GO:0019853">
    <property type="term" value="P:L-ascorbic acid biosynthetic process"/>
    <property type="evidence" value="ECO:0007669"/>
    <property type="project" value="TreeGrafter"/>
</dbReference>
<feature type="active site" description="Proton donor/acceptor" evidence="2">
    <location>
        <position position="199"/>
    </location>
</feature>
<dbReference type="Proteomes" id="UP000198253">
    <property type="component" value="Chromosome I"/>
</dbReference>
<dbReference type="InParanoid" id="A0A1C4ZQU1"/>
<feature type="binding site" evidence="3">
    <location>
        <position position="121"/>
    </location>
    <ligand>
        <name>substrate</name>
    </ligand>
</feature>
<keyword evidence="3" id="KW-0862">Zinc</keyword>
<accession>A0A1C4ZQU1</accession>
<feature type="binding site" evidence="3">
    <location>
        <position position="149"/>
    </location>
    <ligand>
        <name>a divalent metal cation</name>
        <dbReference type="ChEBI" id="CHEBI:60240"/>
    </ligand>
</feature>
<feature type="domain" description="SMP-30/Gluconolactonase/LRE-like region" evidence="4">
    <location>
        <begin position="20"/>
        <end position="257"/>
    </location>
</feature>
<name>A0A1C4ZQU1_MICEC</name>
<evidence type="ECO:0000259" key="4">
    <source>
        <dbReference type="Pfam" id="PF08450"/>
    </source>
</evidence>
<dbReference type="Pfam" id="PF08450">
    <property type="entry name" value="SGL"/>
    <property type="match status" value="1"/>
</dbReference>
<dbReference type="PRINTS" id="PR01790">
    <property type="entry name" value="SMP30FAMILY"/>
</dbReference>